<organism evidence="2 3">
    <name type="scientific">Streptomyces sanglieri</name>
    <dbReference type="NCBI Taxonomy" id="193460"/>
    <lineage>
        <taxon>Bacteria</taxon>
        <taxon>Bacillati</taxon>
        <taxon>Actinomycetota</taxon>
        <taxon>Actinomycetes</taxon>
        <taxon>Kitasatosporales</taxon>
        <taxon>Streptomycetaceae</taxon>
        <taxon>Streptomyces</taxon>
    </lineage>
</organism>
<feature type="domain" description="Helicase-associated" evidence="1">
    <location>
        <begin position="171"/>
        <end position="248"/>
    </location>
</feature>
<gene>
    <name evidence="2" type="ORF">ACFQ2K_50390</name>
</gene>
<reference evidence="3" key="1">
    <citation type="journal article" date="2019" name="Int. J. Syst. Evol. Microbiol.">
        <title>The Global Catalogue of Microorganisms (GCM) 10K type strain sequencing project: providing services to taxonomists for standard genome sequencing and annotation.</title>
        <authorList>
            <consortium name="The Broad Institute Genomics Platform"/>
            <consortium name="The Broad Institute Genome Sequencing Center for Infectious Disease"/>
            <person name="Wu L."/>
            <person name="Ma J."/>
        </authorList>
    </citation>
    <scope>NUCLEOTIDE SEQUENCE [LARGE SCALE GENOMIC DNA]</scope>
    <source>
        <strain evidence="3">JCM 12607</strain>
    </source>
</reference>
<evidence type="ECO:0000313" key="3">
    <source>
        <dbReference type="Proteomes" id="UP001596915"/>
    </source>
</evidence>
<comment type="caution">
    <text evidence="2">The sequence shown here is derived from an EMBL/GenBank/DDBJ whole genome shotgun (WGS) entry which is preliminary data.</text>
</comment>
<dbReference type="InterPro" id="IPR005114">
    <property type="entry name" value="Helicase_assoc"/>
</dbReference>
<feature type="domain" description="Helicase-associated" evidence="1">
    <location>
        <begin position="6"/>
        <end position="62"/>
    </location>
</feature>
<proteinExistence type="predicted"/>
<protein>
    <submittedName>
        <fullName evidence="2">Helicase associated domain-containing protein</fullName>
    </submittedName>
</protein>
<keyword evidence="3" id="KW-1185">Reference proteome</keyword>
<dbReference type="PANTHER" id="PTHR33418">
    <property type="entry name" value="HELICASE-ASSOCIATED"/>
    <property type="match status" value="1"/>
</dbReference>
<dbReference type="Proteomes" id="UP001596915">
    <property type="component" value="Unassembled WGS sequence"/>
</dbReference>
<evidence type="ECO:0000259" key="1">
    <source>
        <dbReference type="Pfam" id="PF03457"/>
    </source>
</evidence>
<evidence type="ECO:0000313" key="2">
    <source>
        <dbReference type="EMBL" id="MFD0629615.1"/>
    </source>
</evidence>
<dbReference type="EMBL" id="JBHTGL010000008">
    <property type="protein sequence ID" value="MFD0629615.1"/>
    <property type="molecule type" value="Genomic_DNA"/>
</dbReference>
<sequence length="251" mass="27450">MVWSHQDVAFEEGLAVARAWATVHGHLLPSATAVWDGYPVGTWTKNQRFAARAADTNAERREAGLAVESSAGALTEALRAALQEIDPGLVSGMGHGGQRCFRLTQNLLQNGGALPVAAGKVIVQGEDLGRWVTAQRLGWEQLLPAQQWLLENVLGVEPAGDEQRPVRRTQDTMWAVNLAAAQQFHTREGHLRVPRKHIEHLETGSGPSGRQNGADGPVVVKPGVWLDNVRKRADRLAEQRRTDLNALGIRW</sequence>
<name>A0ABW2X8J0_9ACTN</name>
<dbReference type="Pfam" id="PF03457">
    <property type="entry name" value="HA"/>
    <property type="match status" value="2"/>
</dbReference>
<dbReference type="PANTHER" id="PTHR33418:SF1">
    <property type="entry name" value="HELICASE-ASSOCIATED DOMAIN-CONTAINING PROTEIN"/>
    <property type="match status" value="1"/>
</dbReference>
<accession>A0ABW2X8J0</accession>